<comment type="caution">
    <text evidence="1">The sequence shown here is derived from an EMBL/GenBank/DDBJ whole genome shotgun (WGS) entry which is preliminary data.</text>
</comment>
<dbReference type="AlphaFoldDB" id="A0A6M0SE18"/>
<gene>
    <name evidence="1" type="ORF">D0962_28715</name>
</gene>
<dbReference type="EMBL" id="QZCE01000002">
    <property type="protein sequence ID" value="NEZ66694.1"/>
    <property type="molecule type" value="Genomic_DNA"/>
</dbReference>
<dbReference type="RefSeq" id="WP_163669082.1">
    <property type="nucleotide sequence ID" value="NZ_QZCE01000002.1"/>
</dbReference>
<evidence type="ECO:0000313" key="2">
    <source>
        <dbReference type="Proteomes" id="UP000473574"/>
    </source>
</evidence>
<sequence>MTDATVKYTIIFNDPELDNEERDEEVDKLLPQIRELEDVVVARVKDPNPPVGHKSLGGFLVGVLTAEVNAANAKQAFEFLRDRLGGKTIELEVEGNGKKLKVSASNRADLEAAIQQAQAFIAA</sequence>
<accession>A0A6M0SE18</accession>
<evidence type="ECO:0000313" key="1">
    <source>
        <dbReference type="EMBL" id="NEZ66694.1"/>
    </source>
</evidence>
<protein>
    <submittedName>
        <fullName evidence="1">Uncharacterized protein</fullName>
    </submittedName>
</protein>
<proteinExistence type="predicted"/>
<name>A0A6M0SE18_9CYAN</name>
<reference evidence="1 2" key="1">
    <citation type="journal article" date="2020" name="Microb. Ecol.">
        <title>Ecogenomics of the Marine Benthic Filamentous Cyanobacterium Adonisia.</title>
        <authorList>
            <person name="Walter J.M."/>
            <person name="Coutinho F.H."/>
            <person name="Leomil L."/>
            <person name="Hargreaves P.I."/>
            <person name="Campeao M.E."/>
            <person name="Vieira V.V."/>
            <person name="Silva B.S."/>
            <person name="Fistarol G.O."/>
            <person name="Salomon P.S."/>
            <person name="Sawabe T."/>
            <person name="Mino S."/>
            <person name="Hosokawa M."/>
            <person name="Miyashita H."/>
            <person name="Maruyama F."/>
            <person name="van Verk M.C."/>
            <person name="Dutilh B.E."/>
            <person name="Thompson C.C."/>
            <person name="Thompson F.L."/>
        </authorList>
    </citation>
    <scope>NUCLEOTIDE SEQUENCE [LARGE SCALE GENOMIC DNA]</scope>
    <source>
        <strain evidence="1 2">CCMR0082</strain>
    </source>
</reference>
<dbReference type="Proteomes" id="UP000473574">
    <property type="component" value="Unassembled WGS sequence"/>
</dbReference>
<organism evidence="1 2">
    <name type="scientific">Adonisia turfae CCMR0082</name>
    <dbReference type="NCBI Taxonomy" id="2304604"/>
    <lineage>
        <taxon>Bacteria</taxon>
        <taxon>Bacillati</taxon>
        <taxon>Cyanobacteriota</taxon>
        <taxon>Adonisia</taxon>
        <taxon>Adonisia turfae</taxon>
    </lineage>
</organism>